<feature type="compositionally biased region" description="Low complexity" evidence="2">
    <location>
        <begin position="854"/>
        <end position="885"/>
    </location>
</feature>
<feature type="compositionally biased region" description="Low complexity" evidence="2">
    <location>
        <begin position="821"/>
        <end position="835"/>
    </location>
</feature>
<dbReference type="VEuPathDB" id="FungiDB:CC1G_08297"/>
<proteinExistence type="predicted"/>
<dbReference type="OMA" id="QHEAHAT"/>
<organism evidence="3 4">
    <name type="scientific">Coprinopsis cinerea (strain Okayama-7 / 130 / ATCC MYA-4618 / FGSC 9003)</name>
    <name type="common">Inky cap fungus</name>
    <name type="synonym">Hormographiella aspergillata</name>
    <dbReference type="NCBI Taxonomy" id="240176"/>
    <lineage>
        <taxon>Eukaryota</taxon>
        <taxon>Fungi</taxon>
        <taxon>Dikarya</taxon>
        <taxon>Basidiomycota</taxon>
        <taxon>Agaricomycotina</taxon>
        <taxon>Agaricomycetes</taxon>
        <taxon>Agaricomycetidae</taxon>
        <taxon>Agaricales</taxon>
        <taxon>Agaricineae</taxon>
        <taxon>Psathyrellaceae</taxon>
        <taxon>Coprinopsis</taxon>
    </lineage>
</organism>
<dbReference type="Proteomes" id="UP000001861">
    <property type="component" value="Unassembled WGS sequence"/>
</dbReference>
<dbReference type="KEGG" id="cci:CC1G_08297"/>
<evidence type="ECO:0000256" key="2">
    <source>
        <dbReference type="SAM" id="MobiDB-lite"/>
    </source>
</evidence>
<dbReference type="GeneID" id="6017827"/>
<feature type="compositionally biased region" description="Acidic residues" evidence="2">
    <location>
        <begin position="1084"/>
        <end position="1100"/>
    </location>
</feature>
<dbReference type="eggNOG" id="ENOG502S00B">
    <property type="taxonomic scope" value="Eukaryota"/>
</dbReference>
<feature type="region of interest" description="Disordered" evidence="2">
    <location>
        <begin position="1031"/>
        <end position="1100"/>
    </location>
</feature>
<accession>A8PG58</accession>
<dbReference type="AlphaFoldDB" id="A8PG58"/>
<keyword evidence="1" id="KW-0175">Coiled coil</keyword>
<feature type="compositionally biased region" description="Low complexity" evidence="2">
    <location>
        <begin position="955"/>
        <end position="970"/>
    </location>
</feature>
<feature type="region of interest" description="Disordered" evidence="2">
    <location>
        <begin position="746"/>
        <end position="765"/>
    </location>
</feature>
<gene>
    <name evidence="3" type="ORF">CC1G_08297</name>
</gene>
<feature type="compositionally biased region" description="Polar residues" evidence="2">
    <location>
        <begin position="1037"/>
        <end position="1048"/>
    </location>
</feature>
<keyword evidence="4" id="KW-1185">Reference proteome</keyword>
<reference evidence="3 4" key="1">
    <citation type="journal article" date="2010" name="Proc. Natl. Acad. Sci. U.S.A.">
        <title>Insights into evolution of multicellular fungi from the assembled chromosomes of the mushroom Coprinopsis cinerea (Coprinus cinereus).</title>
        <authorList>
            <person name="Stajich J.E."/>
            <person name="Wilke S.K."/>
            <person name="Ahren D."/>
            <person name="Au C.H."/>
            <person name="Birren B.W."/>
            <person name="Borodovsky M."/>
            <person name="Burns C."/>
            <person name="Canback B."/>
            <person name="Casselton L.A."/>
            <person name="Cheng C.K."/>
            <person name="Deng J."/>
            <person name="Dietrich F.S."/>
            <person name="Fargo D.C."/>
            <person name="Farman M.L."/>
            <person name="Gathman A.C."/>
            <person name="Goldberg J."/>
            <person name="Guigo R."/>
            <person name="Hoegger P.J."/>
            <person name="Hooker J.B."/>
            <person name="Huggins A."/>
            <person name="James T.Y."/>
            <person name="Kamada T."/>
            <person name="Kilaru S."/>
            <person name="Kodira C."/>
            <person name="Kues U."/>
            <person name="Kupfer D."/>
            <person name="Kwan H.S."/>
            <person name="Lomsadze A."/>
            <person name="Li W."/>
            <person name="Lilly W.W."/>
            <person name="Ma L.J."/>
            <person name="Mackey A.J."/>
            <person name="Manning G."/>
            <person name="Martin F."/>
            <person name="Muraguchi H."/>
            <person name="Natvig D.O."/>
            <person name="Palmerini H."/>
            <person name="Ramesh M.A."/>
            <person name="Rehmeyer C.J."/>
            <person name="Roe B.A."/>
            <person name="Shenoy N."/>
            <person name="Stanke M."/>
            <person name="Ter-Hovhannisyan V."/>
            <person name="Tunlid A."/>
            <person name="Velagapudi R."/>
            <person name="Vision T.J."/>
            <person name="Zeng Q."/>
            <person name="Zolan M.E."/>
            <person name="Pukkila P.J."/>
        </authorList>
    </citation>
    <scope>NUCLEOTIDE SEQUENCE [LARGE SCALE GENOMIC DNA]</scope>
    <source>
        <strain evidence="4">Okayama-7 / 130 / ATCC MYA-4618 / FGSC 9003</strain>
    </source>
</reference>
<feature type="coiled-coil region" evidence="1">
    <location>
        <begin position="33"/>
        <end position="155"/>
    </location>
</feature>
<feature type="region of interest" description="Disordered" evidence="2">
    <location>
        <begin position="533"/>
        <end position="637"/>
    </location>
</feature>
<protein>
    <submittedName>
        <fullName evidence="3">Uncharacterized protein</fullName>
    </submittedName>
</protein>
<dbReference type="RefSeq" id="XP_001841153.2">
    <property type="nucleotide sequence ID" value="XM_001841101.2"/>
</dbReference>
<comment type="caution">
    <text evidence="3">The sequence shown here is derived from an EMBL/GenBank/DDBJ whole genome shotgun (WGS) entry which is preliminary data.</text>
</comment>
<dbReference type="OrthoDB" id="2592022at2759"/>
<evidence type="ECO:0000313" key="4">
    <source>
        <dbReference type="Proteomes" id="UP000001861"/>
    </source>
</evidence>
<feature type="compositionally biased region" description="Low complexity" evidence="2">
    <location>
        <begin position="916"/>
        <end position="938"/>
    </location>
</feature>
<feature type="compositionally biased region" description="Gly residues" evidence="2">
    <location>
        <begin position="1058"/>
        <end position="1069"/>
    </location>
</feature>
<dbReference type="HOGENOM" id="CLU_003988_0_0_1"/>
<sequence length="1100" mass="119481">MERTRIEKLDAMTKSSGASIPHKDEYQRNSVKLQNAVFQTSQANERIQQLEQENNYLREEIEVLRTVPHPDSIPQPTQVQELTLSLRKLSEKLSQTENVVLSLTNQLNNVKSEAVKAKMAEERAYELAARIRGREEALKQRERQLEHEVRLAEEKAKMADLAVSEYANLVRSMTDKSSDGPVKTAAASLANGFVEGKGMLAQLMRERREEAERLEQQIDKLQAEFAILEARLDEERKGAELDREARSQAEAEVERLQVEDRTAAKMVSRYMKFSQAQTDTLQTNIASLKTRHSATVNTLTSKAYNLTAQLEASQAQVERFRNALDELGGDLMKESFGRRHEVATRIRMLSREERLHENIQRWLLRSEEALLRLPTDTPEHDALARINREAHTILSGLHPPSIPSPDGRQETSVSGSMGRLLVADWLVQELKKEFQVEKSRQLQLRRLVVELGGQVPNDIQPEDEWIPPEGWMSGDVAPTSQPPVKRRSPHRPAPISLSPTPRSPQTRTSTRSNSPVSPVLLADSELKSTIDIVVQPPESPKTLQRTSSLPPEVPNPWETPIHTDDTSVLENTPVPFPVSQSAPSSPKISPRRTATVHSVVELTPTMRPKELHNTSPTPSQPSSPSTPLLTLTQSLPDGSTSESALAVQLLHGLKRIGRRYDDLQRGFRDCQLGLESLRESVVQASASRTPTPIPTEVLQVVLDRLNDFIEDARVELEIQVSDEELLARGYETLLVVPGAISAPGTPSSATFNLDSPSIPPGPRRRSDVEEQVQAFVSGTDANVRKARETFQRKLDDAQHDIAAIKRAIHGPDSDPAPPAAWPSTPRTPKTSPKSSFSELLNTTPRHQAIPLAHSTSSPLPSSTKTPSTSTSSWKSWIRNASSPTTATPPTPPATFGDIMTSPRLRHSPSLQSGLRTPSSAAPSSQATSASGSNSNSSADVLASLELKVPMPRIEPSAPTNSTTPATSASPGPSPLGDGVGVGAFRTFDLGSRPGMSPIGTAPRARAISNMYMLGLGGASARGGAFAGVGGPTRPRAASNQVPPSTSSLGLAASPFGGSVVGSGGGGGGDLQAWGSGRAEREIDGETDVETDNEGSDTDLE</sequence>
<feature type="region of interest" description="Disordered" evidence="2">
    <location>
        <begin position="851"/>
        <end position="938"/>
    </location>
</feature>
<feature type="coiled-coil region" evidence="1">
    <location>
        <begin position="197"/>
        <end position="259"/>
    </location>
</feature>
<feature type="compositionally biased region" description="Low complexity" evidence="2">
    <location>
        <begin position="496"/>
        <end position="515"/>
    </location>
</feature>
<dbReference type="PANTHER" id="PTHR23159:SF31">
    <property type="entry name" value="CENTROSOME-ASSOCIATED PROTEIN CEP250 ISOFORM X1"/>
    <property type="match status" value="1"/>
</dbReference>
<feature type="region of interest" description="Disordered" evidence="2">
    <location>
        <begin position="808"/>
        <end position="838"/>
    </location>
</feature>
<feature type="region of interest" description="Disordered" evidence="2">
    <location>
        <begin position="952"/>
        <end position="980"/>
    </location>
</feature>
<feature type="compositionally biased region" description="Low complexity" evidence="2">
    <location>
        <begin position="614"/>
        <end position="636"/>
    </location>
</feature>
<dbReference type="PANTHER" id="PTHR23159">
    <property type="entry name" value="CENTROSOMAL PROTEIN 2"/>
    <property type="match status" value="1"/>
</dbReference>
<name>A8PG58_COPC7</name>
<feature type="region of interest" description="Disordered" evidence="2">
    <location>
        <begin position="395"/>
        <end position="415"/>
    </location>
</feature>
<evidence type="ECO:0000313" key="3">
    <source>
        <dbReference type="EMBL" id="EAU80690.2"/>
    </source>
</evidence>
<feature type="compositionally biased region" description="Polar residues" evidence="2">
    <location>
        <begin position="578"/>
        <end position="587"/>
    </location>
</feature>
<evidence type="ECO:0000256" key="1">
    <source>
        <dbReference type="SAM" id="Coils"/>
    </source>
</evidence>
<feature type="region of interest" description="Disordered" evidence="2">
    <location>
        <begin position="456"/>
        <end position="518"/>
    </location>
</feature>
<dbReference type="EMBL" id="AACS02000002">
    <property type="protein sequence ID" value="EAU80690.2"/>
    <property type="molecule type" value="Genomic_DNA"/>
</dbReference>
<dbReference type="InParanoid" id="A8PG58"/>